<keyword evidence="1" id="KW-0732">Signal</keyword>
<dbReference type="Pfam" id="PF11396">
    <property type="entry name" value="PepSY_like"/>
    <property type="match status" value="1"/>
</dbReference>
<reference evidence="3 4" key="1">
    <citation type="submission" date="2018-11" db="EMBL/GenBank/DDBJ databases">
        <title>Genomes From Bacteria Associated with the Canine Oral Cavity: a Test Case for Automated Genome-Based Taxonomic Assignment.</title>
        <authorList>
            <person name="Coil D.A."/>
            <person name="Jospin G."/>
            <person name="Darling A.E."/>
            <person name="Wallis C."/>
            <person name="Davis I.J."/>
            <person name="Harris S."/>
            <person name="Eisen J.A."/>
            <person name="Holcombe L.J."/>
            <person name="O'Flynn C."/>
        </authorList>
    </citation>
    <scope>NUCLEOTIDE SEQUENCE [LARGE SCALE GENOMIC DNA]</scope>
    <source>
        <strain evidence="3 4">OH1426_COT-023</strain>
    </source>
</reference>
<dbReference type="Gene3D" id="3.40.1420.30">
    <property type="match status" value="1"/>
</dbReference>
<feature type="chain" id="PRO_5018038259" description="Putative beta-lactamase-inhibitor-like PepSY-like domain-containing protein" evidence="1">
    <location>
        <begin position="20"/>
        <end position="143"/>
    </location>
</feature>
<evidence type="ECO:0000313" key="3">
    <source>
        <dbReference type="EMBL" id="RRD74094.1"/>
    </source>
</evidence>
<dbReference type="AlphaFoldDB" id="A0A3P1YSR1"/>
<evidence type="ECO:0000259" key="2">
    <source>
        <dbReference type="Pfam" id="PF11396"/>
    </source>
</evidence>
<sequence>MKKMILFVCFVAVTALAYAGNDKPVQTNELPKKAQQFIQQHFTNVEVSYAKMENELFDKNYEVVFVDGRKIEFKKNGEWKEINCGNTKVPDAIVPKAILDYVAKKHVSQSITKIDRDSRDYEVKLNNGLGLKFDLKGNFIGLD</sequence>
<comment type="caution">
    <text evidence="3">The sequence shown here is derived from an EMBL/GenBank/DDBJ whole genome shotgun (WGS) entry which is preliminary data.</text>
</comment>
<organism evidence="3 4">
    <name type="scientific">Tannerella forsythia</name>
    <name type="common">Bacteroides forsythus</name>
    <dbReference type="NCBI Taxonomy" id="28112"/>
    <lineage>
        <taxon>Bacteria</taxon>
        <taxon>Pseudomonadati</taxon>
        <taxon>Bacteroidota</taxon>
        <taxon>Bacteroidia</taxon>
        <taxon>Bacteroidales</taxon>
        <taxon>Tannerellaceae</taxon>
        <taxon>Tannerella</taxon>
    </lineage>
</organism>
<evidence type="ECO:0000256" key="1">
    <source>
        <dbReference type="SAM" id="SignalP"/>
    </source>
</evidence>
<gene>
    <name evidence="3" type="ORF">EII41_08515</name>
</gene>
<name>A0A3P1YSR1_TANFO</name>
<evidence type="ECO:0000313" key="4">
    <source>
        <dbReference type="Proteomes" id="UP000279860"/>
    </source>
</evidence>
<feature type="domain" description="Putative beta-lactamase-inhibitor-like PepSY-like" evidence="2">
    <location>
        <begin position="59"/>
        <end position="140"/>
    </location>
</feature>
<feature type="signal peptide" evidence="1">
    <location>
        <begin position="1"/>
        <end position="19"/>
    </location>
</feature>
<proteinExistence type="predicted"/>
<dbReference type="EMBL" id="RQYN01000030">
    <property type="protein sequence ID" value="RRD74094.1"/>
    <property type="molecule type" value="Genomic_DNA"/>
</dbReference>
<dbReference type="RefSeq" id="WP_124790239.1">
    <property type="nucleotide sequence ID" value="NZ_RQYN01000030.1"/>
</dbReference>
<dbReference type="InterPro" id="IPR021533">
    <property type="entry name" value="PepSY-like"/>
</dbReference>
<protein>
    <recommendedName>
        <fullName evidence="2">Putative beta-lactamase-inhibitor-like PepSY-like domain-containing protein</fullName>
    </recommendedName>
</protein>
<accession>A0A3P1YSR1</accession>
<dbReference type="SUPFAM" id="SSF160574">
    <property type="entry name" value="BT0923-like"/>
    <property type="match status" value="1"/>
</dbReference>
<dbReference type="Proteomes" id="UP000279860">
    <property type="component" value="Unassembled WGS sequence"/>
</dbReference>